<dbReference type="InterPro" id="IPR019554">
    <property type="entry name" value="Soluble_ligand-bd"/>
</dbReference>
<dbReference type="Gene3D" id="1.10.150.320">
    <property type="entry name" value="Photosystem II 12 kDa extrinsic protein"/>
    <property type="match status" value="1"/>
</dbReference>
<dbReference type="SMART" id="SM00278">
    <property type="entry name" value="HhH1"/>
    <property type="match status" value="2"/>
</dbReference>
<dbReference type="GO" id="GO:0015627">
    <property type="term" value="C:type II protein secretion system complex"/>
    <property type="evidence" value="ECO:0007669"/>
    <property type="project" value="TreeGrafter"/>
</dbReference>
<evidence type="ECO:0000256" key="1">
    <source>
        <dbReference type="SAM" id="MobiDB-lite"/>
    </source>
</evidence>
<feature type="region of interest" description="Disordered" evidence="1">
    <location>
        <begin position="1"/>
        <end position="99"/>
    </location>
</feature>
<feature type="domain" description="Helix-hairpin-helix DNA-binding motif class 1" evidence="2">
    <location>
        <begin position="296"/>
        <end position="315"/>
    </location>
</feature>
<feature type="compositionally biased region" description="Pro residues" evidence="1">
    <location>
        <begin position="66"/>
        <end position="89"/>
    </location>
</feature>
<feature type="compositionally biased region" description="Low complexity" evidence="1">
    <location>
        <begin position="162"/>
        <end position="176"/>
    </location>
</feature>
<comment type="caution">
    <text evidence="3">The sequence shown here is derived from an EMBL/GenBank/DDBJ whole genome shotgun (WGS) entry which is preliminary data.</text>
</comment>
<dbReference type="InterPro" id="IPR003583">
    <property type="entry name" value="Hlx-hairpin-Hlx_DNA-bd_motif"/>
</dbReference>
<protein>
    <submittedName>
        <fullName evidence="3">Competence protein ComEA</fullName>
    </submittedName>
</protein>
<dbReference type="InterPro" id="IPR010994">
    <property type="entry name" value="RuvA_2-like"/>
</dbReference>
<accession>A0A4R6UXD3</accession>
<evidence type="ECO:0000313" key="3">
    <source>
        <dbReference type="EMBL" id="TDQ52077.1"/>
    </source>
</evidence>
<feature type="region of interest" description="Disordered" evidence="1">
    <location>
        <begin position="156"/>
        <end position="176"/>
    </location>
</feature>
<dbReference type="InterPro" id="IPR051675">
    <property type="entry name" value="Endo/Exo/Phosphatase_dom_1"/>
</dbReference>
<dbReference type="PANTHER" id="PTHR21180:SF32">
    <property type="entry name" value="ENDONUCLEASE_EXONUCLEASE_PHOSPHATASE FAMILY DOMAIN-CONTAINING PROTEIN 1"/>
    <property type="match status" value="1"/>
</dbReference>
<dbReference type="GO" id="GO:0006281">
    <property type="term" value="P:DNA repair"/>
    <property type="evidence" value="ECO:0007669"/>
    <property type="project" value="InterPro"/>
</dbReference>
<dbReference type="AlphaFoldDB" id="A0A4R6UXD3"/>
<reference evidence="3 4" key="1">
    <citation type="submission" date="2019-03" db="EMBL/GenBank/DDBJ databases">
        <title>Genomic Encyclopedia of Type Strains, Phase IV (KMG-IV): sequencing the most valuable type-strain genomes for metagenomic binning, comparative biology and taxonomic classification.</title>
        <authorList>
            <person name="Goeker M."/>
        </authorList>
    </citation>
    <scope>NUCLEOTIDE SEQUENCE [LARGE SCALE GENOMIC DNA]</scope>
    <source>
        <strain evidence="3 4">DSM 46770</strain>
    </source>
</reference>
<keyword evidence="4" id="KW-1185">Reference proteome</keyword>
<dbReference type="Pfam" id="PF12836">
    <property type="entry name" value="HHH_3"/>
    <property type="match status" value="1"/>
</dbReference>
<feature type="domain" description="Helix-hairpin-helix DNA-binding motif class 1" evidence="2">
    <location>
        <begin position="266"/>
        <end position="285"/>
    </location>
</feature>
<gene>
    <name evidence="3" type="ORF">EV190_10858</name>
</gene>
<name>A0A4R6UXD3_9ACTN</name>
<organism evidence="3 4">
    <name type="scientific">Actinorugispora endophytica</name>
    <dbReference type="NCBI Taxonomy" id="1605990"/>
    <lineage>
        <taxon>Bacteria</taxon>
        <taxon>Bacillati</taxon>
        <taxon>Actinomycetota</taxon>
        <taxon>Actinomycetes</taxon>
        <taxon>Streptosporangiales</taxon>
        <taxon>Nocardiopsidaceae</taxon>
        <taxon>Actinorugispora</taxon>
    </lineage>
</organism>
<proteinExistence type="predicted"/>
<dbReference type="GO" id="GO:0003677">
    <property type="term" value="F:DNA binding"/>
    <property type="evidence" value="ECO:0007669"/>
    <property type="project" value="InterPro"/>
</dbReference>
<evidence type="ECO:0000313" key="4">
    <source>
        <dbReference type="Proteomes" id="UP000295281"/>
    </source>
</evidence>
<dbReference type="GO" id="GO:0015628">
    <property type="term" value="P:protein secretion by the type II secretion system"/>
    <property type="evidence" value="ECO:0007669"/>
    <property type="project" value="TreeGrafter"/>
</dbReference>
<dbReference type="SUPFAM" id="SSF47781">
    <property type="entry name" value="RuvA domain 2-like"/>
    <property type="match status" value="1"/>
</dbReference>
<dbReference type="Proteomes" id="UP000295281">
    <property type="component" value="Unassembled WGS sequence"/>
</dbReference>
<evidence type="ECO:0000259" key="2">
    <source>
        <dbReference type="SMART" id="SM00278"/>
    </source>
</evidence>
<dbReference type="Gene3D" id="3.10.560.10">
    <property type="entry name" value="Outer membrane lipoprotein wza domain like"/>
    <property type="match status" value="1"/>
</dbReference>
<sequence length="322" mass="32081">MAARRLRALNPAAGPPPPREPDPVADTSPLPSLPAPPYAVPDGTPDDGGEGAGRGRARGRRRRPDSPPPDDPPSEPGGAPAPPGDPPPGYVEVDAGPPRPRAAALRGLLARAAPDRVGLPRLGPPGVRALALVCLLAAGATCWFVVSARPAPEPAPVLRAESSPTDPSTAAPSPPGEVVVHVGGEVESPGVITLPSGSRVADAIEAAGGASPGSDPGLLNLARPLVDGEQVLVGVTPPPGVGPGGVPAPPGPAPAPPVDLNTATAEQLQTLPGVGPVLARRIIDHRTASGGFTSVEQLRDVTGIGDRRFEELNGLVHVGGAS</sequence>
<dbReference type="EMBL" id="SNYN01000008">
    <property type="protein sequence ID" value="TDQ52077.1"/>
    <property type="molecule type" value="Genomic_DNA"/>
</dbReference>
<dbReference type="PANTHER" id="PTHR21180">
    <property type="entry name" value="ENDONUCLEASE/EXONUCLEASE/PHOSPHATASE FAMILY DOMAIN-CONTAINING PROTEIN 1"/>
    <property type="match status" value="1"/>
</dbReference>
<dbReference type="Pfam" id="PF10531">
    <property type="entry name" value="SLBB"/>
    <property type="match status" value="1"/>
</dbReference>